<dbReference type="SMART" id="SM00928">
    <property type="entry name" value="NADH_4Fe-4S"/>
    <property type="match status" value="1"/>
</dbReference>
<accession>A0A933W462</accession>
<proteinExistence type="inferred from homology"/>
<evidence type="ECO:0000313" key="9">
    <source>
        <dbReference type="Proteomes" id="UP000696931"/>
    </source>
</evidence>
<evidence type="ECO:0000259" key="7">
    <source>
        <dbReference type="SMART" id="SM00928"/>
    </source>
</evidence>
<comment type="caution">
    <text evidence="8">The sequence shown here is derived from an EMBL/GenBank/DDBJ whole genome shotgun (WGS) entry which is preliminary data.</text>
</comment>
<dbReference type="Pfam" id="PF01512">
    <property type="entry name" value="Complex1_51K"/>
    <property type="match status" value="1"/>
</dbReference>
<dbReference type="Gene3D" id="1.20.1440.230">
    <property type="entry name" value="NADH-ubiquinone oxidoreductase 51kDa subunit, iron-sulphur binding domain"/>
    <property type="match status" value="1"/>
</dbReference>
<sequence>MTVIDSRRTPLTFDSIVPGTGLAVALKLSRADLIATVAASNLRGRGGAGFPTATKWNLAAAAKVAEGECKFVVCNADEGEPGTFKDRVLLTEYAPLVFEGMTIAARAVGAKRGILYLRGEYVYLRPALDAELARRRKDGVLGAAIGGVAGFDFDVEIRMGAGAYVCGEETALIESLEGQRGEPRNRPPFPVDTGFRNQPTVVNNVETLAAVTAILAKGPEFFRKLGSERSAGFKLFSVSGDCDAPGVYEFPLGLTLRELLEQAGGTDAKAVQVGGASGVCVPAAQFGRRIAFEDVATGGSIIVFGPHRDMLAVAKNFMEFFCEESCGQCTPCREGNAKLLEGIRMLERGECSTAYLRELRLLGETMQLASKCGLGQSSPNAFLSIVEHFPDEVLGRSLAAAGGTR</sequence>
<dbReference type="PROSITE" id="PS00644">
    <property type="entry name" value="COMPLEX1_51K_1"/>
    <property type="match status" value="1"/>
</dbReference>
<evidence type="ECO:0000256" key="4">
    <source>
        <dbReference type="ARBA" id="ARBA00023004"/>
    </source>
</evidence>
<evidence type="ECO:0000256" key="1">
    <source>
        <dbReference type="ARBA" id="ARBA00007523"/>
    </source>
</evidence>
<name>A0A933W462_UNCEI</name>
<organism evidence="8 9">
    <name type="scientific">Eiseniibacteriota bacterium</name>
    <dbReference type="NCBI Taxonomy" id="2212470"/>
    <lineage>
        <taxon>Bacteria</taxon>
        <taxon>Candidatus Eiseniibacteriota</taxon>
    </lineage>
</organism>
<feature type="region of interest" description="Disordered" evidence="6">
    <location>
        <begin position="176"/>
        <end position="195"/>
    </location>
</feature>
<dbReference type="Pfam" id="PF10589">
    <property type="entry name" value="NADH_4Fe-4S"/>
    <property type="match status" value="1"/>
</dbReference>
<keyword evidence="2" id="KW-0004">4Fe-4S</keyword>
<dbReference type="Gene3D" id="3.40.50.11540">
    <property type="entry name" value="NADH-ubiquinone oxidoreductase 51kDa subunit"/>
    <property type="match status" value="1"/>
</dbReference>
<dbReference type="SUPFAM" id="SSF140490">
    <property type="entry name" value="Nqo1C-terminal domain-like"/>
    <property type="match status" value="1"/>
</dbReference>
<dbReference type="Gene3D" id="3.10.20.600">
    <property type="match status" value="1"/>
</dbReference>
<keyword evidence="3" id="KW-0479">Metal-binding</keyword>
<evidence type="ECO:0000256" key="5">
    <source>
        <dbReference type="ARBA" id="ARBA00023014"/>
    </source>
</evidence>
<comment type="similarity">
    <text evidence="1">Belongs to the complex I 51 kDa subunit family.</text>
</comment>
<reference evidence="8" key="1">
    <citation type="submission" date="2020-07" db="EMBL/GenBank/DDBJ databases">
        <title>Huge and variable diversity of episymbiotic CPR bacteria and DPANN archaea in groundwater ecosystems.</title>
        <authorList>
            <person name="He C.Y."/>
            <person name="Keren R."/>
            <person name="Whittaker M."/>
            <person name="Farag I.F."/>
            <person name="Doudna J."/>
            <person name="Cate J.H.D."/>
            <person name="Banfield J.F."/>
        </authorList>
    </citation>
    <scope>NUCLEOTIDE SEQUENCE</scope>
    <source>
        <strain evidence="8">NC_groundwater_1813_Pr3_B-0.1um_71_17</strain>
    </source>
</reference>
<dbReference type="InterPro" id="IPR001949">
    <property type="entry name" value="NADH-UbQ_OxRdtase_51kDa_CS"/>
</dbReference>
<feature type="domain" description="NADH-ubiquinone oxidoreductase 51kDa subunit iron-sulphur binding" evidence="7">
    <location>
        <begin position="311"/>
        <end position="356"/>
    </location>
</feature>
<dbReference type="InterPro" id="IPR019575">
    <property type="entry name" value="Nuop51_4Fe4S-bd"/>
</dbReference>
<dbReference type="FunFam" id="3.40.50.11540:FF:000001">
    <property type="entry name" value="NADH dehydrogenase [ubiquinone] flavoprotein 1, mitochondrial"/>
    <property type="match status" value="1"/>
</dbReference>
<dbReference type="InterPro" id="IPR037225">
    <property type="entry name" value="Nuo51_FMN-bd_sf"/>
</dbReference>
<dbReference type="GO" id="GO:0008137">
    <property type="term" value="F:NADH dehydrogenase (ubiquinone) activity"/>
    <property type="evidence" value="ECO:0007669"/>
    <property type="project" value="InterPro"/>
</dbReference>
<dbReference type="Pfam" id="PF10531">
    <property type="entry name" value="SLBB"/>
    <property type="match status" value="1"/>
</dbReference>
<protein>
    <submittedName>
        <fullName evidence="8">SLBB domain-containing protein</fullName>
    </submittedName>
</protein>
<dbReference type="SUPFAM" id="SSF142019">
    <property type="entry name" value="Nqo1 FMN-binding domain-like"/>
    <property type="match status" value="1"/>
</dbReference>
<dbReference type="InterPro" id="IPR011538">
    <property type="entry name" value="Nuo51_FMN-bd"/>
</dbReference>
<dbReference type="Proteomes" id="UP000696931">
    <property type="component" value="Unassembled WGS sequence"/>
</dbReference>
<dbReference type="GO" id="GO:0046872">
    <property type="term" value="F:metal ion binding"/>
    <property type="evidence" value="ECO:0007669"/>
    <property type="project" value="UniProtKB-KW"/>
</dbReference>
<dbReference type="AlphaFoldDB" id="A0A933W462"/>
<gene>
    <name evidence="8" type="ORF">HZA61_14510</name>
</gene>
<evidence type="ECO:0000256" key="3">
    <source>
        <dbReference type="ARBA" id="ARBA00022723"/>
    </source>
</evidence>
<evidence type="ECO:0000256" key="6">
    <source>
        <dbReference type="SAM" id="MobiDB-lite"/>
    </source>
</evidence>
<keyword evidence="5" id="KW-0411">Iron-sulfur</keyword>
<dbReference type="GO" id="GO:0010181">
    <property type="term" value="F:FMN binding"/>
    <property type="evidence" value="ECO:0007669"/>
    <property type="project" value="InterPro"/>
</dbReference>
<dbReference type="PANTHER" id="PTHR43578">
    <property type="entry name" value="NADH-QUINONE OXIDOREDUCTASE SUBUNIT F"/>
    <property type="match status" value="1"/>
</dbReference>
<dbReference type="PANTHER" id="PTHR43578:SF3">
    <property type="entry name" value="NADH-QUINONE OXIDOREDUCTASE SUBUNIT F"/>
    <property type="match status" value="1"/>
</dbReference>
<dbReference type="EMBL" id="JACRIW010000103">
    <property type="protein sequence ID" value="MBI5170698.1"/>
    <property type="molecule type" value="Genomic_DNA"/>
</dbReference>
<keyword evidence="4" id="KW-0408">Iron</keyword>
<evidence type="ECO:0000256" key="2">
    <source>
        <dbReference type="ARBA" id="ARBA00022485"/>
    </source>
</evidence>
<dbReference type="InterPro" id="IPR019554">
    <property type="entry name" value="Soluble_ligand-bd"/>
</dbReference>
<dbReference type="PROSITE" id="PS00645">
    <property type="entry name" value="COMPLEX1_51K_2"/>
    <property type="match status" value="1"/>
</dbReference>
<dbReference type="GO" id="GO:0051539">
    <property type="term" value="F:4 iron, 4 sulfur cluster binding"/>
    <property type="evidence" value="ECO:0007669"/>
    <property type="project" value="UniProtKB-KW"/>
</dbReference>
<dbReference type="SUPFAM" id="SSF142984">
    <property type="entry name" value="Nqo1 middle domain-like"/>
    <property type="match status" value="1"/>
</dbReference>
<evidence type="ECO:0000313" key="8">
    <source>
        <dbReference type="EMBL" id="MBI5170698.1"/>
    </source>
</evidence>
<dbReference type="InterPro" id="IPR037207">
    <property type="entry name" value="Nuop51_4Fe4S-bd_sf"/>
</dbReference>